<proteinExistence type="inferred from homology"/>
<dbReference type="PANTHER" id="PTHR43320:SF2">
    <property type="entry name" value="2-DEHYDRO-3-DEOXYGLUCONOKINASE_2-DEHYDRO-3-DEOXYGALACTONOKINASE"/>
    <property type="match status" value="1"/>
</dbReference>
<evidence type="ECO:0000256" key="3">
    <source>
        <dbReference type="ARBA" id="ARBA00022777"/>
    </source>
</evidence>
<dbReference type="Proteomes" id="UP000466388">
    <property type="component" value="Unassembled WGS sequence"/>
</dbReference>
<dbReference type="GO" id="GO:0016301">
    <property type="term" value="F:kinase activity"/>
    <property type="evidence" value="ECO:0007669"/>
    <property type="project" value="UniProtKB-KW"/>
</dbReference>
<organism evidence="5 6">
    <name type="scientific">Secundilactobacillus folii</name>
    <dbReference type="NCBI Taxonomy" id="2678357"/>
    <lineage>
        <taxon>Bacteria</taxon>
        <taxon>Bacillati</taxon>
        <taxon>Bacillota</taxon>
        <taxon>Bacilli</taxon>
        <taxon>Lactobacillales</taxon>
        <taxon>Lactobacillaceae</taxon>
        <taxon>Secundilactobacillus</taxon>
    </lineage>
</organism>
<dbReference type="Pfam" id="PF00294">
    <property type="entry name" value="PfkB"/>
    <property type="match status" value="1"/>
</dbReference>
<evidence type="ECO:0000313" key="5">
    <source>
        <dbReference type="EMBL" id="MTV82708.1"/>
    </source>
</evidence>
<keyword evidence="6" id="KW-1185">Reference proteome</keyword>
<dbReference type="InterPro" id="IPR029056">
    <property type="entry name" value="Ribokinase-like"/>
</dbReference>
<dbReference type="SUPFAM" id="SSF53613">
    <property type="entry name" value="Ribokinase-like"/>
    <property type="match status" value="1"/>
</dbReference>
<dbReference type="InterPro" id="IPR052700">
    <property type="entry name" value="Carb_kinase_PfkB-like"/>
</dbReference>
<evidence type="ECO:0000256" key="2">
    <source>
        <dbReference type="ARBA" id="ARBA00022679"/>
    </source>
</evidence>
<keyword evidence="2" id="KW-0808">Transferase</keyword>
<dbReference type="InterPro" id="IPR011611">
    <property type="entry name" value="PfkB_dom"/>
</dbReference>
<reference evidence="5 6" key="1">
    <citation type="submission" date="2019-11" db="EMBL/GenBank/DDBJ databases">
        <title>Lactobacillus sp. nov. CRM56-3, isolated from fermented tea leaves.</title>
        <authorList>
            <person name="Phuengjayaem S."/>
            <person name="Tanasupawat S."/>
        </authorList>
    </citation>
    <scope>NUCLEOTIDE SEQUENCE [LARGE SCALE GENOMIC DNA]</scope>
    <source>
        <strain evidence="5 6">CRM56-3</strain>
    </source>
</reference>
<evidence type="ECO:0000256" key="1">
    <source>
        <dbReference type="ARBA" id="ARBA00010688"/>
    </source>
</evidence>
<keyword evidence="3 5" id="KW-0418">Kinase</keyword>
<name>A0A7X2XXF2_9LACO</name>
<dbReference type="RefSeq" id="WP_155431976.1">
    <property type="nucleotide sequence ID" value="NZ_WNJO01000009.1"/>
</dbReference>
<comment type="caution">
    <text evidence="5">The sequence shown here is derived from an EMBL/GenBank/DDBJ whole genome shotgun (WGS) entry which is preliminary data.</text>
</comment>
<dbReference type="Gene3D" id="3.40.1190.20">
    <property type="match status" value="1"/>
</dbReference>
<accession>A0A7X2XXF2</accession>
<dbReference type="InterPro" id="IPR002173">
    <property type="entry name" value="Carboh/pur_kinase_PfkB_CS"/>
</dbReference>
<dbReference type="PANTHER" id="PTHR43320">
    <property type="entry name" value="SUGAR KINASE"/>
    <property type="match status" value="1"/>
</dbReference>
<gene>
    <name evidence="5" type="ORF">GM612_08630</name>
</gene>
<dbReference type="EMBL" id="WNJO01000009">
    <property type="protein sequence ID" value="MTV82708.1"/>
    <property type="molecule type" value="Genomic_DNA"/>
</dbReference>
<dbReference type="AlphaFoldDB" id="A0A7X2XXF2"/>
<evidence type="ECO:0000313" key="6">
    <source>
        <dbReference type="Proteomes" id="UP000466388"/>
    </source>
</evidence>
<dbReference type="PROSITE" id="PS00584">
    <property type="entry name" value="PFKB_KINASES_2"/>
    <property type="match status" value="1"/>
</dbReference>
<dbReference type="CDD" id="cd01166">
    <property type="entry name" value="KdgK"/>
    <property type="match status" value="1"/>
</dbReference>
<evidence type="ECO:0000259" key="4">
    <source>
        <dbReference type="Pfam" id="PF00294"/>
    </source>
</evidence>
<protein>
    <submittedName>
        <fullName evidence="5">Sugar kinase</fullName>
    </submittedName>
</protein>
<comment type="similarity">
    <text evidence="1">Belongs to the carbohydrate kinase PfkB family.</text>
</comment>
<feature type="domain" description="Carbohydrate kinase PfkB" evidence="4">
    <location>
        <begin position="5"/>
        <end position="305"/>
    </location>
</feature>
<sequence length="321" mass="34926">MSEFLTIGEPMTVFASEEADRSLIDAKEFKKFAAGAELNVAIGVSRLGHSSEYVSAVGDDPFGNFLIESMQEANVGIKYVKKVSEYWTGFYLKQRVSKGDPATYYFRKNSAAANYKIEDLAEINLDDVKISHISGIFAAISDNDLLVLKKLGQQLQSENKLITFDPNLRPALWESQARMVEVTNELAKMASIVVPGVKEGKILVGSSDPETIANFYLRQSDYTQAVVVKIGPKGAYIKQRNKSSHVINGYRADKVVDTVGAGDGFAVGLITALLEGQTLDDAVKRGCAIGALAVMSPGDNDGYPTPAELNDFMNQNVLYEG</sequence>